<dbReference type="OrthoDB" id="8065988at2759"/>
<dbReference type="EMBL" id="CP045896">
    <property type="protein sequence ID" value="QQP50013.1"/>
    <property type="molecule type" value="Genomic_DNA"/>
</dbReference>
<keyword evidence="2" id="KW-1185">Reference proteome</keyword>
<accession>A0A7T8HH71</accession>
<evidence type="ECO:0000313" key="1">
    <source>
        <dbReference type="EMBL" id="QQP50013.1"/>
    </source>
</evidence>
<gene>
    <name evidence="1" type="ORF">FKW44_010863</name>
</gene>
<dbReference type="Proteomes" id="UP000595437">
    <property type="component" value="Chromosome 7"/>
</dbReference>
<dbReference type="AlphaFoldDB" id="A0A7T8HH71"/>
<organism evidence="1 2">
    <name type="scientific">Caligus rogercresseyi</name>
    <name type="common">Sea louse</name>
    <dbReference type="NCBI Taxonomy" id="217165"/>
    <lineage>
        <taxon>Eukaryota</taxon>
        <taxon>Metazoa</taxon>
        <taxon>Ecdysozoa</taxon>
        <taxon>Arthropoda</taxon>
        <taxon>Crustacea</taxon>
        <taxon>Multicrustacea</taxon>
        <taxon>Hexanauplia</taxon>
        <taxon>Copepoda</taxon>
        <taxon>Siphonostomatoida</taxon>
        <taxon>Caligidae</taxon>
        <taxon>Caligus</taxon>
    </lineage>
</organism>
<protein>
    <submittedName>
        <fullName evidence="1">Uncharacterized protein</fullName>
    </submittedName>
</protein>
<proteinExistence type="predicted"/>
<evidence type="ECO:0000313" key="2">
    <source>
        <dbReference type="Proteomes" id="UP000595437"/>
    </source>
</evidence>
<sequence>MEIFTKWEGQKLQLCKEKDETPIHLIRNCPRTRIGMDELVLEGRERKKTLEEFIFK</sequence>
<reference evidence="2" key="1">
    <citation type="submission" date="2021-01" db="EMBL/GenBank/DDBJ databases">
        <title>Caligus Genome Assembly.</title>
        <authorList>
            <person name="Gallardo-Escarate C."/>
        </authorList>
    </citation>
    <scope>NUCLEOTIDE SEQUENCE [LARGE SCALE GENOMIC DNA]</scope>
</reference>
<name>A0A7T8HH71_CALRO</name>